<dbReference type="EMBL" id="JAUSZV010000005">
    <property type="protein sequence ID" value="MDQ0913455.1"/>
    <property type="molecule type" value="Genomic_DNA"/>
</dbReference>
<organism evidence="3 4">
    <name type="scientific">Streptomyces canus</name>
    <dbReference type="NCBI Taxonomy" id="58343"/>
    <lineage>
        <taxon>Bacteria</taxon>
        <taxon>Bacillati</taxon>
        <taxon>Actinomycetota</taxon>
        <taxon>Actinomycetes</taxon>
        <taxon>Kitasatosporales</taxon>
        <taxon>Streptomycetaceae</taxon>
        <taxon>Streptomyces</taxon>
        <taxon>Streptomyces aurantiacus group</taxon>
    </lineage>
</organism>
<reference evidence="3" key="1">
    <citation type="submission" date="2023-07" db="EMBL/GenBank/DDBJ databases">
        <title>Comparative genomics of wheat-associated soil bacteria to identify genetic determinants of phenazine resistance.</title>
        <authorList>
            <person name="Mouncey N."/>
        </authorList>
    </citation>
    <scope>NUCLEOTIDE SEQUENCE</scope>
    <source>
        <strain evidence="3">V4I22</strain>
    </source>
</reference>
<dbReference type="Gene3D" id="3.90.1200.10">
    <property type="match status" value="1"/>
</dbReference>
<dbReference type="InterPro" id="IPR051678">
    <property type="entry name" value="AGP_Transferase"/>
</dbReference>
<dbReference type="SUPFAM" id="SSF56112">
    <property type="entry name" value="Protein kinase-like (PK-like)"/>
    <property type="match status" value="1"/>
</dbReference>
<evidence type="ECO:0000259" key="2">
    <source>
        <dbReference type="Pfam" id="PF01636"/>
    </source>
</evidence>
<evidence type="ECO:0000313" key="3">
    <source>
        <dbReference type="EMBL" id="MDQ0913455.1"/>
    </source>
</evidence>
<evidence type="ECO:0000256" key="1">
    <source>
        <dbReference type="SAM" id="MobiDB-lite"/>
    </source>
</evidence>
<evidence type="ECO:0000313" key="4">
    <source>
        <dbReference type="Proteomes" id="UP001234216"/>
    </source>
</evidence>
<dbReference type="Pfam" id="PF01636">
    <property type="entry name" value="APH"/>
    <property type="match status" value="1"/>
</dbReference>
<proteinExistence type="predicted"/>
<dbReference type="AlphaFoldDB" id="A0AAW8FW06"/>
<feature type="region of interest" description="Disordered" evidence="1">
    <location>
        <begin position="1"/>
        <end position="21"/>
    </location>
</feature>
<dbReference type="InterPro" id="IPR002575">
    <property type="entry name" value="Aminoglycoside_PTrfase"/>
</dbReference>
<sequence length="234" mass="25495">MRPLKHGYTNHTVGDGSVVEKTYEGPDAGIRRAREYALLTRLQGKLPVPPVRGVSDGVLTLGFVAGAPGQELVEAGHAAQVLKACGVLLRRIHETAPSVLGAGAHDAGKVLVHGDFGPNNLLLDPVSFQVTAVVDWEFAHLGDAVEDLAWCEWIVRMHHAEHRQELDHFFNAYGGAVPAWPVRRAAMLARCADLEQFCRRADPNGPGVRQWQERAAETAGWQEQPGTGRAQERP</sequence>
<dbReference type="PANTHER" id="PTHR21310">
    <property type="entry name" value="AMINOGLYCOSIDE PHOSPHOTRANSFERASE-RELATED-RELATED"/>
    <property type="match status" value="1"/>
</dbReference>
<name>A0AAW8FW06_9ACTN</name>
<gene>
    <name evidence="3" type="ORF">QFZ22_009440</name>
</gene>
<feature type="domain" description="Aminoglycoside phosphotransferase" evidence="2">
    <location>
        <begin position="109"/>
        <end position="184"/>
    </location>
</feature>
<dbReference type="RefSeq" id="WP_306986392.1">
    <property type="nucleotide sequence ID" value="NZ_JAUSZV010000005.1"/>
</dbReference>
<accession>A0AAW8FW06</accession>
<feature type="region of interest" description="Disordered" evidence="1">
    <location>
        <begin position="205"/>
        <end position="234"/>
    </location>
</feature>
<dbReference type="Proteomes" id="UP001234216">
    <property type="component" value="Unassembled WGS sequence"/>
</dbReference>
<protein>
    <submittedName>
        <fullName evidence="3">Aminoglycoside phosphotransferase</fullName>
    </submittedName>
</protein>
<comment type="caution">
    <text evidence="3">The sequence shown here is derived from an EMBL/GenBank/DDBJ whole genome shotgun (WGS) entry which is preliminary data.</text>
</comment>
<dbReference type="InterPro" id="IPR011009">
    <property type="entry name" value="Kinase-like_dom_sf"/>
</dbReference>